<accession>A0A7L6ATL4</accession>
<dbReference type="Pfam" id="PF07963">
    <property type="entry name" value="N_methyl"/>
    <property type="match status" value="1"/>
</dbReference>
<dbReference type="NCBIfam" id="TIGR02532">
    <property type="entry name" value="IV_pilin_GFxxxE"/>
    <property type="match status" value="1"/>
</dbReference>
<evidence type="ECO:0000313" key="1">
    <source>
        <dbReference type="EMBL" id="QLQ32449.1"/>
    </source>
</evidence>
<proteinExistence type="predicted"/>
<dbReference type="EMBL" id="CP059265">
    <property type="protein sequence ID" value="QLQ32449.1"/>
    <property type="molecule type" value="Genomic_DNA"/>
</dbReference>
<dbReference type="AlphaFoldDB" id="A0A7L6ATL4"/>
<reference evidence="1" key="1">
    <citation type="submission" date="2020-06" db="EMBL/GenBank/DDBJ databases">
        <title>Analysis procedures for assessing recovery of high quality, complete, closed genomes from Nanopore long read metagenome sequencing.</title>
        <authorList>
            <person name="Bessarab I."/>
            <person name="Arumugam K."/>
            <person name="Haryono M."/>
            <person name="Liu X."/>
            <person name="Roy S."/>
            <person name="Zuniga-Montanez R.E."/>
            <person name="Qiu G."/>
            <person name="Drautz-Moses D.I."/>
            <person name="Law Y.Y."/>
            <person name="Wuertz S."/>
            <person name="Lauro F.M."/>
            <person name="Huson D.H."/>
            <person name="Williams R.B."/>
        </authorList>
    </citation>
    <scope>NUCLEOTIDE SEQUENCE [LARGE SCALE GENOMIC DNA]</scope>
    <source>
        <strain evidence="1">SSD2</strain>
    </source>
</reference>
<name>A0A7L6ATL4_9GAMM</name>
<dbReference type="KEGG" id="this:HZT40_13615"/>
<sequence>MKQRGFTLLEMLISFALVSLLFLALFAAFNTIGRGWDAADARINKTEDMRLITDFLRRQLSQAMVVKIKGKKDDVPVYAFEGSSSSLRYAAPLQPLQHQGGVFLIELDIVSGKQGKALQMLYAPYRPELTWDDAFKDVEPVLVFDGLKDAAFAYFGAEEANQDPQWESEWEEQPTYPLLLKLSLADAERPWPDMLIDLPQVSDYEK</sequence>
<keyword evidence="2" id="KW-1185">Reference proteome</keyword>
<protein>
    <submittedName>
        <fullName evidence="1">Prepilin-type N-terminal cleavage/methylation domain-containing protein</fullName>
    </submittedName>
</protein>
<dbReference type="PROSITE" id="PS00409">
    <property type="entry name" value="PROKAR_NTER_METHYL"/>
    <property type="match status" value="1"/>
</dbReference>
<organism evidence="1 2">
    <name type="scientific">Candidatus Thiothrix singaporensis</name>
    <dbReference type="NCBI Taxonomy" id="2799669"/>
    <lineage>
        <taxon>Bacteria</taxon>
        <taxon>Pseudomonadati</taxon>
        <taxon>Pseudomonadota</taxon>
        <taxon>Gammaproteobacteria</taxon>
        <taxon>Thiotrichales</taxon>
        <taxon>Thiotrichaceae</taxon>
        <taxon>Thiothrix</taxon>
    </lineage>
</organism>
<evidence type="ECO:0000313" key="2">
    <source>
        <dbReference type="Proteomes" id="UP000510621"/>
    </source>
</evidence>
<dbReference type="InterPro" id="IPR012902">
    <property type="entry name" value="N_methyl_site"/>
</dbReference>
<dbReference type="Proteomes" id="UP000510621">
    <property type="component" value="Chromosome"/>
</dbReference>
<gene>
    <name evidence="1" type="ORF">HZT40_13615</name>
</gene>